<dbReference type="EMBL" id="GL883026">
    <property type="protein sequence ID" value="EGG15089.1"/>
    <property type="molecule type" value="Genomic_DNA"/>
</dbReference>
<feature type="compositionally biased region" description="Basic residues" evidence="1">
    <location>
        <begin position="38"/>
        <end position="47"/>
    </location>
</feature>
<gene>
    <name evidence="2" type="ORF">DFA_09913</name>
</gene>
<dbReference type="KEGG" id="dfa:DFA_09913"/>
<feature type="compositionally biased region" description="Acidic residues" evidence="1">
    <location>
        <begin position="52"/>
        <end position="76"/>
    </location>
</feature>
<dbReference type="Proteomes" id="UP000007797">
    <property type="component" value="Unassembled WGS sequence"/>
</dbReference>
<reference evidence="3" key="1">
    <citation type="journal article" date="2011" name="Genome Res.">
        <title>Phylogeny-wide analysis of social amoeba genomes highlights ancient origins for complex intercellular communication.</title>
        <authorList>
            <person name="Heidel A.J."/>
            <person name="Lawal H.M."/>
            <person name="Felder M."/>
            <person name="Schilde C."/>
            <person name="Helps N.R."/>
            <person name="Tunggal B."/>
            <person name="Rivero F."/>
            <person name="John U."/>
            <person name="Schleicher M."/>
            <person name="Eichinger L."/>
            <person name="Platzer M."/>
            <person name="Noegel A.A."/>
            <person name="Schaap P."/>
            <person name="Gloeckner G."/>
        </authorList>
    </citation>
    <scope>NUCLEOTIDE SEQUENCE [LARGE SCALE GENOMIC DNA]</scope>
    <source>
        <strain evidence="3">SH3</strain>
    </source>
</reference>
<dbReference type="AlphaFoldDB" id="F4Q8S0"/>
<evidence type="ECO:0000256" key="1">
    <source>
        <dbReference type="SAM" id="MobiDB-lite"/>
    </source>
</evidence>
<accession>F4Q8S0</accession>
<dbReference type="OrthoDB" id="16851at2759"/>
<dbReference type="OMA" id="KKGKHYM"/>
<dbReference type="RefSeq" id="XP_004351809.1">
    <property type="nucleotide sequence ID" value="XM_004351757.1"/>
</dbReference>
<feature type="region of interest" description="Disordered" evidence="1">
    <location>
        <begin position="1"/>
        <end position="76"/>
    </location>
</feature>
<name>F4Q8S0_CACFS</name>
<feature type="compositionally biased region" description="Acidic residues" evidence="1">
    <location>
        <begin position="374"/>
        <end position="392"/>
    </location>
</feature>
<organism evidence="2 3">
    <name type="scientific">Cavenderia fasciculata</name>
    <name type="common">Slime mold</name>
    <name type="synonym">Dictyostelium fasciculatum</name>
    <dbReference type="NCBI Taxonomy" id="261658"/>
    <lineage>
        <taxon>Eukaryota</taxon>
        <taxon>Amoebozoa</taxon>
        <taxon>Evosea</taxon>
        <taxon>Eumycetozoa</taxon>
        <taxon>Dictyostelia</taxon>
        <taxon>Acytosteliales</taxon>
        <taxon>Cavenderiaceae</taxon>
        <taxon>Cavenderia</taxon>
    </lineage>
</organism>
<dbReference type="GeneID" id="14867382"/>
<feature type="region of interest" description="Disordered" evidence="1">
    <location>
        <begin position="363"/>
        <end position="392"/>
    </location>
</feature>
<protein>
    <submittedName>
        <fullName evidence="2">Uncharacterized protein</fullName>
    </submittedName>
</protein>
<sequence length="392" mass="43669">MEDNTTTTTTTQGTLDGWLGIKKKDEQVDEASSDSKTTKKVKRPVKKQSKDEEVEEEEEEEEIKQDDDTTDTNESDDEKIKRYLTFDLKSIGTSKEYFGQVMEPLAKLLMNKTVIVAGTKEYRISEMEYYINGHAHKDTFTHGDVQQLEHSMWYFHRQNGGNYKSASYKGLDITFGDPECYCGILIRGIEEVTKAGKPAGTLVDGPSLTVDQLLASAGYATIDDLVKANGRSLLPSQNKVLHLRPTNNLVAAPTIITTGRVGLTMKMNRAGGHLYFAREYRFVRLPDKIKKGKQYMTAALHRQGKSDNEIRAITGSTLKAIKGLADAFDKGTKLAKSNISQYKDISKGEDCCILLGLCSNLDKLEDGSSTDQGVDNDGEEEEDEDQQEETDD</sequence>
<proteinExistence type="predicted"/>
<evidence type="ECO:0000313" key="3">
    <source>
        <dbReference type="Proteomes" id="UP000007797"/>
    </source>
</evidence>
<keyword evidence="3" id="KW-1185">Reference proteome</keyword>
<feature type="compositionally biased region" description="Low complexity" evidence="1">
    <location>
        <begin position="1"/>
        <end position="11"/>
    </location>
</feature>
<dbReference type="STRING" id="1054147.F4Q8S0"/>
<evidence type="ECO:0000313" key="2">
    <source>
        <dbReference type="EMBL" id="EGG15089.1"/>
    </source>
</evidence>